<dbReference type="RefSeq" id="XP_022626749.1">
    <property type="nucleotide sequence ID" value="XM_022774675.1"/>
</dbReference>
<evidence type="ECO:0000256" key="2">
    <source>
        <dbReference type="SAM" id="MobiDB-lite"/>
    </source>
</evidence>
<gene>
    <name evidence="3" type="ORF">LALA0_S01e12508g</name>
</gene>
<dbReference type="AlphaFoldDB" id="A0A0C7MYF5"/>
<evidence type="ECO:0000313" key="4">
    <source>
        <dbReference type="Proteomes" id="UP000054304"/>
    </source>
</evidence>
<feature type="region of interest" description="Disordered" evidence="2">
    <location>
        <begin position="428"/>
        <end position="454"/>
    </location>
</feature>
<dbReference type="OrthoDB" id="4036644at2759"/>
<organism evidence="3 4">
    <name type="scientific">Lachancea lanzarotensis</name>
    <dbReference type="NCBI Taxonomy" id="1245769"/>
    <lineage>
        <taxon>Eukaryota</taxon>
        <taxon>Fungi</taxon>
        <taxon>Dikarya</taxon>
        <taxon>Ascomycota</taxon>
        <taxon>Saccharomycotina</taxon>
        <taxon>Saccharomycetes</taxon>
        <taxon>Saccharomycetales</taxon>
        <taxon>Saccharomycetaceae</taxon>
        <taxon>Lachancea</taxon>
    </lineage>
</organism>
<name>A0A0C7MYF5_9SACH</name>
<keyword evidence="1" id="KW-0175">Coiled coil</keyword>
<dbReference type="HOGENOM" id="CLU_585348_0_0_1"/>
<feature type="coiled-coil region" evidence="1">
    <location>
        <begin position="388"/>
        <end position="422"/>
    </location>
</feature>
<accession>A0A0C7MYF5</accession>
<reference evidence="3 4" key="1">
    <citation type="submission" date="2014-12" db="EMBL/GenBank/DDBJ databases">
        <authorList>
            <person name="Neuveglise Cecile"/>
        </authorList>
    </citation>
    <scope>NUCLEOTIDE SEQUENCE [LARGE SCALE GENOMIC DNA]</scope>
    <source>
        <strain evidence="3 4">CBS 12615</strain>
    </source>
</reference>
<dbReference type="GeneID" id="34683902"/>
<feature type="compositionally biased region" description="Low complexity" evidence="2">
    <location>
        <begin position="428"/>
        <end position="445"/>
    </location>
</feature>
<proteinExistence type="predicted"/>
<sequence>MCVCVCVCVCVCIDCIYRKWDSSNGGPLICLERRKSGLTHSTFQLPLRPRMFSRSISMSSSSSSSQNFIRYNRLGNRDETLHPGFEFRKSPLHSHERPGAIECHNDTYDNVGVESYAWQFRGCFDADLTEDSADTGNVTDLEATANTPNSLSPSLTSTFVSGSDVQPSLRPVLDMAGLALERTCPMPDMDNESDLSSYSPAELSLNHNALPLTTSQISTPAVSVIKPEPCVLQLPHKNSKPIKPVNRSCRNVWCEKSDMALLKTMLATQELLHNVFKRRPRSRYWACISESLATKNHMHRNKRQCRDRFNLIYWKAVRDKNQDKPAGNKSELEKLKTEYMGRFFIDKDNNVMLRTPEDGDAGELSIPHEDVKNGETSTADLKNPWHIFASLQKSVVQLTERLDSLHEELNTQREVIRHYEQNHAFNLHEQQQQQQQQLPSQSHPELSLRSDYDRYAGDQGIANSIRW</sequence>
<evidence type="ECO:0000256" key="1">
    <source>
        <dbReference type="SAM" id="Coils"/>
    </source>
</evidence>
<dbReference type="Proteomes" id="UP000054304">
    <property type="component" value="Unassembled WGS sequence"/>
</dbReference>
<dbReference type="EMBL" id="LN736360">
    <property type="protein sequence ID" value="CEP60507.1"/>
    <property type="molecule type" value="Genomic_DNA"/>
</dbReference>
<keyword evidence="4" id="KW-1185">Reference proteome</keyword>
<evidence type="ECO:0000313" key="3">
    <source>
        <dbReference type="EMBL" id="CEP60507.1"/>
    </source>
</evidence>
<protein>
    <submittedName>
        <fullName evidence="3">LALA0S01e12508g1_1</fullName>
    </submittedName>
</protein>